<dbReference type="EMBL" id="GIBP01006240">
    <property type="protein sequence ID" value="NDV35209.1"/>
    <property type="molecule type" value="Transcribed_RNA"/>
</dbReference>
<feature type="transmembrane region" description="Helical" evidence="25">
    <location>
        <begin position="65"/>
        <end position="85"/>
    </location>
</feature>
<comment type="catalytic activity">
    <reaction evidence="16">
        <text>L-lysyl-L-lysine(out) = L-lysyl-L-lysine(in)</text>
        <dbReference type="Rhea" id="RHEA:79403"/>
        <dbReference type="ChEBI" id="CHEBI:229956"/>
    </reaction>
</comment>
<keyword evidence="3" id="KW-0813">Transport</keyword>
<evidence type="ECO:0000256" key="1">
    <source>
        <dbReference type="ARBA" id="ARBA00004155"/>
    </source>
</evidence>
<feature type="transmembrane region" description="Helical" evidence="25">
    <location>
        <begin position="243"/>
        <end position="264"/>
    </location>
</feature>
<comment type="catalytic activity">
    <reaction evidence="12">
        <text>L-lysyl-L-alpha-amino acid(out) = L-lysyl-L-alpha-amino acid(in)</text>
        <dbReference type="Rhea" id="RHEA:79387"/>
        <dbReference type="ChEBI" id="CHEBI:229965"/>
    </reaction>
</comment>
<dbReference type="InterPro" id="IPR036259">
    <property type="entry name" value="MFS_trans_sf"/>
</dbReference>
<comment type="catalytic activity">
    <reaction evidence="18">
        <text>L-histidyl-L-alpha-amino acid(out) = L-histidyl-L-alpha-amino acid(in)</text>
        <dbReference type="Rhea" id="RHEA:79379"/>
        <dbReference type="ChEBI" id="CHEBI:229964"/>
    </reaction>
</comment>
<dbReference type="PANTHER" id="PTHR23512:SF3">
    <property type="entry name" value="MAJOR FACILITATOR SUPERFAMILY DOMAIN-CONTAINING PROTEIN 1"/>
    <property type="match status" value="1"/>
</dbReference>
<evidence type="ECO:0000256" key="21">
    <source>
        <dbReference type="ARBA" id="ARBA00044985"/>
    </source>
</evidence>
<evidence type="ECO:0000256" key="8">
    <source>
        <dbReference type="ARBA" id="ARBA00044876"/>
    </source>
</evidence>
<evidence type="ECO:0000256" key="13">
    <source>
        <dbReference type="ARBA" id="ARBA00044893"/>
    </source>
</evidence>
<comment type="catalytic activity">
    <reaction evidence="14">
        <text>L-aspartyl-L-lysine(out) = L-aspartyl-L-lysine(in)</text>
        <dbReference type="Rhea" id="RHEA:79411"/>
        <dbReference type="ChEBI" id="CHEBI:229953"/>
    </reaction>
</comment>
<dbReference type="Gene3D" id="1.20.1250.20">
    <property type="entry name" value="MFS general substrate transporter like domains"/>
    <property type="match status" value="1"/>
</dbReference>
<evidence type="ECO:0000256" key="3">
    <source>
        <dbReference type="ARBA" id="ARBA00022448"/>
    </source>
</evidence>
<organism evidence="26">
    <name type="scientific">Arcella intermedia</name>
    <dbReference type="NCBI Taxonomy" id="1963864"/>
    <lineage>
        <taxon>Eukaryota</taxon>
        <taxon>Amoebozoa</taxon>
        <taxon>Tubulinea</taxon>
        <taxon>Elardia</taxon>
        <taxon>Arcellinida</taxon>
        <taxon>Sphaerothecina</taxon>
        <taxon>Arcellidae</taxon>
        <taxon>Arcella</taxon>
    </lineage>
</organism>
<evidence type="ECO:0000256" key="18">
    <source>
        <dbReference type="ARBA" id="ARBA00044912"/>
    </source>
</evidence>
<evidence type="ECO:0000256" key="2">
    <source>
        <dbReference type="ARBA" id="ARBA00008335"/>
    </source>
</evidence>
<feature type="transmembrane region" description="Helical" evidence="25">
    <location>
        <begin position="91"/>
        <end position="118"/>
    </location>
</feature>
<comment type="catalytic activity">
    <reaction evidence="15">
        <text>L-arginyl-L-alpha-amino acid(out) = L-arginyl-L-alpha-amino acid(in)</text>
        <dbReference type="Rhea" id="RHEA:79371"/>
        <dbReference type="ChEBI" id="CHEBI:84315"/>
    </reaction>
</comment>
<comment type="catalytic activity">
    <reaction evidence="10">
        <text>L-alpha-aminoacyl-L-arginine(out) = L-alpha-aminoacyl-L-arginine(in)</text>
        <dbReference type="Rhea" id="RHEA:79367"/>
        <dbReference type="ChEBI" id="CHEBI:229968"/>
    </reaction>
</comment>
<evidence type="ECO:0000256" key="24">
    <source>
        <dbReference type="ARBA" id="ARBA00046376"/>
    </source>
</evidence>
<evidence type="ECO:0000256" key="16">
    <source>
        <dbReference type="ARBA" id="ARBA00044900"/>
    </source>
</evidence>
<evidence type="ECO:0000256" key="12">
    <source>
        <dbReference type="ARBA" id="ARBA00044891"/>
    </source>
</evidence>
<dbReference type="InterPro" id="IPR011701">
    <property type="entry name" value="MFS"/>
</dbReference>
<feature type="transmembrane region" description="Helical" evidence="25">
    <location>
        <begin position="40"/>
        <end position="58"/>
    </location>
</feature>
<keyword evidence="6 25" id="KW-0472">Membrane</keyword>
<comment type="subunit">
    <text evidence="24">Homodimer. Interacts with lysosomal protein GLMP (via lumenal domain); the interaction starts while both proteins are still in the endoplasmic reticulum and is required for stabilization of MFSD1 in lysosomes but has no direct effect on its targeting to lysosomes or transporter activity.</text>
</comment>
<evidence type="ECO:0000256" key="7">
    <source>
        <dbReference type="ARBA" id="ARBA00023228"/>
    </source>
</evidence>
<feature type="transmembrane region" description="Helical" evidence="25">
    <location>
        <begin position="130"/>
        <end position="151"/>
    </location>
</feature>
<comment type="catalytic activity">
    <reaction evidence="8">
        <text>L-lysyl-L-alanine(out) = L-lysyl-L-alanine(in)</text>
        <dbReference type="Rhea" id="RHEA:79399"/>
        <dbReference type="ChEBI" id="CHEBI:229954"/>
    </reaction>
</comment>
<dbReference type="SUPFAM" id="SSF103473">
    <property type="entry name" value="MFS general substrate transporter"/>
    <property type="match status" value="1"/>
</dbReference>
<evidence type="ECO:0000256" key="25">
    <source>
        <dbReference type="SAM" id="Phobius"/>
    </source>
</evidence>
<comment type="subcellular location">
    <subcellularLocation>
        <location evidence="1">Lysosome membrane</location>
        <topology evidence="1">Multi-pass membrane protein</topology>
    </subcellularLocation>
</comment>
<evidence type="ECO:0000313" key="26">
    <source>
        <dbReference type="EMBL" id="NDV35209.1"/>
    </source>
</evidence>
<evidence type="ECO:0000256" key="9">
    <source>
        <dbReference type="ARBA" id="ARBA00044878"/>
    </source>
</evidence>
<comment type="similarity">
    <text evidence="2">Belongs to the major facilitator superfamily.</text>
</comment>
<comment type="function">
    <text evidence="23">Lysosomal dipeptide uniporter that selectively exports lysine, arginine or histidine-containing dipeptides with a net positive charge from the lysosome lumen into the cytosol. Could play a role in a specific type of protein O-glycosylation indirectly regulating macrophages migration and tissue invasion. Also essential for liver homeostasis.</text>
</comment>
<evidence type="ECO:0000256" key="15">
    <source>
        <dbReference type="ARBA" id="ARBA00044899"/>
    </source>
</evidence>
<feature type="transmembrane region" description="Helical" evidence="25">
    <location>
        <begin position="203"/>
        <end position="223"/>
    </location>
</feature>
<evidence type="ECO:0000256" key="5">
    <source>
        <dbReference type="ARBA" id="ARBA00022989"/>
    </source>
</evidence>
<dbReference type="GO" id="GO:0005765">
    <property type="term" value="C:lysosomal membrane"/>
    <property type="evidence" value="ECO:0007669"/>
    <property type="project" value="UniProtKB-SubCell"/>
</dbReference>
<evidence type="ECO:0000256" key="20">
    <source>
        <dbReference type="ARBA" id="ARBA00044924"/>
    </source>
</evidence>
<dbReference type="GO" id="GO:0022857">
    <property type="term" value="F:transmembrane transporter activity"/>
    <property type="evidence" value="ECO:0007669"/>
    <property type="project" value="InterPro"/>
</dbReference>
<protein>
    <recommendedName>
        <fullName evidence="21">Lysosomal dipeptide transporter MFSD1</fullName>
    </recommendedName>
    <alternativeName>
        <fullName evidence="22">Major facilitator superfamily domain-containing protein 1</fullName>
    </alternativeName>
</protein>
<evidence type="ECO:0000256" key="17">
    <source>
        <dbReference type="ARBA" id="ARBA00044903"/>
    </source>
</evidence>
<comment type="catalytic activity">
    <reaction evidence="20">
        <text>L-lysyl-glycine(out) = L-lysyl-glycine(in)</text>
        <dbReference type="Rhea" id="RHEA:79407"/>
        <dbReference type="ChEBI" id="CHEBI:191202"/>
    </reaction>
</comment>
<evidence type="ECO:0000256" key="22">
    <source>
        <dbReference type="ARBA" id="ARBA00045018"/>
    </source>
</evidence>
<evidence type="ECO:0000256" key="14">
    <source>
        <dbReference type="ARBA" id="ARBA00044898"/>
    </source>
</evidence>
<name>A0A6B2LDT2_9EUKA</name>
<keyword evidence="5 25" id="KW-1133">Transmembrane helix</keyword>
<evidence type="ECO:0000256" key="10">
    <source>
        <dbReference type="ARBA" id="ARBA00044881"/>
    </source>
</evidence>
<keyword evidence="7" id="KW-0458">Lysosome</keyword>
<comment type="catalytic activity">
    <reaction evidence="13">
        <text>L-alpha-aminoacyl-L-lysine(out) = L-alpha-aminoacyl-L-lysine(in)</text>
        <dbReference type="Rhea" id="RHEA:79383"/>
        <dbReference type="ChEBI" id="CHEBI:229966"/>
    </reaction>
</comment>
<accession>A0A6B2LDT2</accession>
<evidence type="ECO:0000256" key="19">
    <source>
        <dbReference type="ARBA" id="ARBA00044919"/>
    </source>
</evidence>
<proteinExistence type="inferred from homology"/>
<comment type="catalytic activity">
    <reaction evidence="11">
        <text>L-alpha-aminoacyl-L-histidine(out) = L-alpha-aminoacyl-L-histidine(in)</text>
        <dbReference type="Rhea" id="RHEA:79375"/>
        <dbReference type="ChEBI" id="CHEBI:229967"/>
    </reaction>
</comment>
<evidence type="ECO:0000256" key="11">
    <source>
        <dbReference type="ARBA" id="ARBA00044884"/>
    </source>
</evidence>
<sequence>MFCVVNPLFSVYYCYDSIGSLGPYLIQSGVLSTEQLSSLISIYSIVPLVAVLVTGVLVDLTGLRAVFIYSLVLVVSGNTILALAFKANTFWMMIVGRVIMGSAESAFVVSLALLGLLFKENITVATSIGITWGQIGAVLVFIIQPAVYSSFGLFKAMMVPIGSALFSLSTSLLLLTIDILFLGNTTAKTTQTEKLHLSDLKNFSLEFWMIMVGNTLPTGAFIVSQTLGSLYLVEWGLMEEQEAGYVVGVANMIQLGVPLVGRLFG</sequence>
<evidence type="ECO:0000256" key="6">
    <source>
        <dbReference type="ARBA" id="ARBA00023136"/>
    </source>
</evidence>
<dbReference type="PANTHER" id="PTHR23512">
    <property type="entry name" value="MAJOR FACILITATOR SUPERFAMILY DOMAIN-CONTAINING PROTEIN 1"/>
    <property type="match status" value="1"/>
</dbReference>
<comment type="catalytic activity">
    <reaction evidence="17">
        <text>L-arginyl-glycine(out) = L-arginyl-glycine(in)</text>
        <dbReference type="Rhea" id="RHEA:79391"/>
        <dbReference type="ChEBI" id="CHEBI:229955"/>
    </reaction>
</comment>
<dbReference type="Pfam" id="PF07690">
    <property type="entry name" value="MFS_1"/>
    <property type="match status" value="1"/>
</dbReference>
<evidence type="ECO:0000256" key="23">
    <source>
        <dbReference type="ARBA" id="ARBA00045709"/>
    </source>
</evidence>
<reference evidence="26" key="1">
    <citation type="journal article" date="2020" name="J. Eukaryot. Microbiol.">
        <title>De novo Sequencing, Assembly and Annotation of the Transcriptome for the Free-Living Testate Amoeba Arcella intermedia.</title>
        <authorList>
            <person name="Ribeiro G.M."/>
            <person name="Porfirio-Sousa A.L."/>
            <person name="Maurer-Alcala X.X."/>
            <person name="Katz L.A."/>
            <person name="Lahr D.J.G."/>
        </authorList>
    </citation>
    <scope>NUCLEOTIDE SEQUENCE</scope>
</reference>
<evidence type="ECO:0000256" key="4">
    <source>
        <dbReference type="ARBA" id="ARBA00022692"/>
    </source>
</evidence>
<comment type="catalytic activity">
    <reaction evidence="9">
        <text>L-histidyl-glycine(out) = L-histidyl-glycine(in)</text>
        <dbReference type="Rhea" id="RHEA:79395"/>
        <dbReference type="ChEBI" id="CHEBI:229957"/>
    </reaction>
</comment>
<feature type="transmembrane region" description="Helical" evidence="25">
    <location>
        <begin position="157"/>
        <end position="182"/>
    </location>
</feature>
<comment type="catalytic activity">
    <reaction evidence="19">
        <text>L-alanyl-L-lysine(out) = L-alanyl-L-lysine(in)</text>
        <dbReference type="Rhea" id="RHEA:79415"/>
        <dbReference type="ChEBI" id="CHEBI:192470"/>
    </reaction>
</comment>
<keyword evidence="4 25" id="KW-0812">Transmembrane</keyword>
<dbReference type="InterPro" id="IPR052187">
    <property type="entry name" value="MFSD1"/>
</dbReference>
<dbReference type="AlphaFoldDB" id="A0A6B2LDT2"/>